<dbReference type="Gene3D" id="3.30.160.100">
    <property type="entry name" value="Ribosome hibernation promotion factor-like"/>
    <property type="match status" value="1"/>
</dbReference>
<dbReference type="InterPro" id="IPR036567">
    <property type="entry name" value="RHF-like"/>
</dbReference>
<protein>
    <submittedName>
        <fullName evidence="2">HPF/RaiA family ribosome-associated protein</fullName>
    </submittedName>
</protein>
<dbReference type="Pfam" id="PF02482">
    <property type="entry name" value="Ribosomal_S30AE"/>
    <property type="match status" value="1"/>
</dbReference>
<sequence>MDVPLEIAFHNLEPSATVETRVRERVAKLEKLFPRLVACRVVVEAPHRQHQKGNIYRVRIEMSVPGDDLVVSKEPNRAAERFADPDVYTVLKDAFDTAERMLKGYKGKLSSEVTKPHDAPMHGHIMRINPNNDFGFLRTAEGTQLWFHRNSVMNEELESFSEGDPVHYVEVVGETGPQASKVWRVSSEHQHQDEGQA</sequence>
<dbReference type="InterPro" id="IPR002059">
    <property type="entry name" value="CSP_DNA-bd"/>
</dbReference>
<evidence type="ECO:0000313" key="2">
    <source>
        <dbReference type="EMBL" id="QQP89973.1"/>
    </source>
</evidence>
<dbReference type="Pfam" id="PF00313">
    <property type="entry name" value="CSD"/>
    <property type="match status" value="1"/>
</dbReference>
<gene>
    <name evidence="2" type="ORF">IGS68_01450</name>
</gene>
<evidence type="ECO:0000313" key="3">
    <source>
        <dbReference type="Proteomes" id="UP000595197"/>
    </source>
</evidence>
<reference evidence="2" key="1">
    <citation type="submission" date="2021-02" db="EMBL/GenBank/DDBJ databases">
        <title>Skermanella TT6 skin isolate.</title>
        <authorList>
            <person name="Lee K."/>
            <person name="Ganzorig M."/>
        </authorList>
    </citation>
    <scope>NUCLEOTIDE SEQUENCE</scope>
    <source>
        <strain evidence="2">TT6</strain>
    </source>
</reference>
<dbReference type="Proteomes" id="UP000595197">
    <property type="component" value="Chromosome"/>
</dbReference>
<dbReference type="InterPro" id="IPR003489">
    <property type="entry name" value="RHF/RaiA"/>
</dbReference>
<dbReference type="SUPFAM" id="SSF69754">
    <property type="entry name" value="Ribosome binding protein Y (YfiA homologue)"/>
    <property type="match status" value="1"/>
</dbReference>
<organism evidence="2 3">
    <name type="scientific">Skermanella cutis</name>
    <dbReference type="NCBI Taxonomy" id="2775420"/>
    <lineage>
        <taxon>Bacteria</taxon>
        <taxon>Pseudomonadati</taxon>
        <taxon>Pseudomonadota</taxon>
        <taxon>Alphaproteobacteria</taxon>
        <taxon>Rhodospirillales</taxon>
        <taxon>Azospirillaceae</taxon>
        <taxon>Skermanella</taxon>
    </lineage>
</organism>
<accession>A0ABX7B9I2</accession>
<keyword evidence="3" id="KW-1185">Reference proteome</keyword>
<proteinExistence type="predicted"/>
<dbReference type="RefSeq" id="WP_201076788.1">
    <property type="nucleotide sequence ID" value="NZ_CP067420.1"/>
</dbReference>
<feature type="domain" description="CSD" evidence="1">
    <location>
        <begin position="121"/>
        <end position="184"/>
    </location>
</feature>
<dbReference type="InterPro" id="IPR012340">
    <property type="entry name" value="NA-bd_OB-fold"/>
</dbReference>
<evidence type="ECO:0000259" key="1">
    <source>
        <dbReference type="Pfam" id="PF00313"/>
    </source>
</evidence>
<dbReference type="EMBL" id="CP067420">
    <property type="protein sequence ID" value="QQP89973.1"/>
    <property type="molecule type" value="Genomic_DNA"/>
</dbReference>
<name>A0ABX7B9I2_9PROT</name>
<dbReference type="Gene3D" id="2.40.50.140">
    <property type="entry name" value="Nucleic acid-binding proteins"/>
    <property type="match status" value="1"/>
</dbReference>
<dbReference type="SUPFAM" id="SSF50249">
    <property type="entry name" value="Nucleic acid-binding proteins"/>
    <property type="match status" value="1"/>
</dbReference>